<evidence type="ECO:0000256" key="8">
    <source>
        <dbReference type="ARBA" id="ARBA00023002"/>
    </source>
</evidence>
<keyword evidence="6" id="KW-0479">Metal-binding</keyword>
<evidence type="ECO:0000259" key="13">
    <source>
        <dbReference type="Pfam" id="PF03460"/>
    </source>
</evidence>
<name>A0A6J4TNY0_9ACTN</name>
<dbReference type="InterPro" id="IPR006067">
    <property type="entry name" value="NO2/SO3_Rdtase_4Fe4S_dom"/>
</dbReference>
<evidence type="ECO:0000256" key="2">
    <source>
        <dbReference type="ARBA" id="ARBA00010429"/>
    </source>
</evidence>
<dbReference type="EC" id="1.8.7.1" evidence="3"/>
<dbReference type="Pfam" id="PF03460">
    <property type="entry name" value="NIR_SIR_ferr"/>
    <property type="match status" value="2"/>
</dbReference>
<comment type="similarity">
    <text evidence="2">Belongs to the nitrite and sulfite reductase 4Fe-4S domain family.</text>
</comment>
<evidence type="ECO:0000256" key="7">
    <source>
        <dbReference type="ARBA" id="ARBA00022784"/>
    </source>
</evidence>
<accession>A0A6J4TNY0</accession>
<dbReference type="GO" id="GO:0051539">
    <property type="term" value="F:4 iron, 4 sulfur cluster binding"/>
    <property type="evidence" value="ECO:0007669"/>
    <property type="project" value="UniProtKB-KW"/>
</dbReference>
<protein>
    <recommendedName>
        <fullName evidence="3">assimilatory sulfite reductase (ferredoxin)</fullName>
        <ecNumber evidence="3">1.8.7.1</ecNumber>
    </recommendedName>
</protein>
<dbReference type="InterPro" id="IPR036136">
    <property type="entry name" value="Nit/Sulf_reduc_fer-like_dom_sf"/>
</dbReference>
<keyword evidence="7" id="KW-0883">Thioether bond</keyword>
<dbReference type="PROSITE" id="PS00365">
    <property type="entry name" value="NIR_SIR"/>
    <property type="match status" value="2"/>
</dbReference>
<comment type="function">
    <text evidence="1">Catalyzes the reduction of sulfite to sulfide, a step in the biosynthesis of sulfur-containing amino acids and cofactors.</text>
</comment>
<dbReference type="AlphaFoldDB" id="A0A6J4TNY0"/>
<dbReference type="Gene3D" id="3.30.413.10">
    <property type="entry name" value="Sulfite Reductase Hemoprotein, domain 1"/>
    <property type="match status" value="2"/>
</dbReference>
<comment type="catalytic activity">
    <reaction evidence="11">
        <text>hydrogen sulfide + 6 oxidized [2Fe-2S]-[ferredoxin] + 3 H2O = sulfite + 6 reduced [2Fe-2S]-[ferredoxin] + 7 H(+)</text>
        <dbReference type="Rhea" id="RHEA:23132"/>
        <dbReference type="Rhea" id="RHEA-COMP:10000"/>
        <dbReference type="Rhea" id="RHEA-COMP:10001"/>
        <dbReference type="ChEBI" id="CHEBI:15377"/>
        <dbReference type="ChEBI" id="CHEBI:15378"/>
        <dbReference type="ChEBI" id="CHEBI:17359"/>
        <dbReference type="ChEBI" id="CHEBI:29919"/>
        <dbReference type="ChEBI" id="CHEBI:33737"/>
        <dbReference type="ChEBI" id="CHEBI:33738"/>
        <dbReference type="EC" id="1.8.7.1"/>
    </reaction>
</comment>
<dbReference type="SUPFAM" id="SSF55124">
    <property type="entry name" value="Nitrite/Sulfite reductase N-terminal domain-like"/>
    <property type="match status" value="2"/>
</dbReference>
<sequence>MRFLREGQTLNKVEKIKLQRHPLDVQQSIIDTYSKDLSAMDDVPGEIERLKWVGIYPQKQGGDAFMMRVKVPGGVLTPEQTKVIGKIAVDFANGPIPNPHFGNNFLDLTTRQDVQMHWLKMADVPEIWRRLEEAGITTVQACGDSARNVLCCPVSGLDHEEVIDAYPIAQAISDYFTGNREYANLPRKFKMSVTGCLEDCAQAEINDIGMLPAKLEDGTIGFNLRLGGGLSDGPRMASDIDVFVRPEEAVEITRGIAQVFGELGDRENRWTARMRYLVQKIGPEAFREELQKRVSVQLTPAGEDLTKHYRGDHVGVHAQKDGLYYVGLNVPVGRMSGEQFMEAGRLAEVYGAEVRLATDQNLVITGVPEDRIDGLLAEPLLDRYAPNPGAFSRGVVACTGSEFCRFGIVETKIRAVEWAKEMDERVGDVGQEAVRMHFSGCSASCAQPQIGDVGFRGETAKTRTSIVEGVDIGLGGSLGRDAAFIDWVEGAKPTEEVPDALVSVFEKFKEEGREGERFHEWARRKKNKELREALRKPQKVGSR</sequence>
<dbReference type="Pfam" id="PF01077">
    <property type="entry name" value="NIR_SIR"/>
    <property type="match status" value="2"/>
</dbReference>
<organism evidence="14">
    <name type="scientific">uncultured Rubrobacteraceae bacterium</name>
    <dbReference type="NCBI Taxonomy" id="349277"/>
    <lineage>
        <taxon>Bacteria</taxon>
        <taxon>Bacillati</taxon>
        <taxon>Actinomycetota</taxon>
        <taxon>Rubrobacteria</taxon>
        <taxon>Rubrobacterales</taxon>
        <taxon>Rubrobacteraceae</taxon>
        <taxon>environmental samples</taxon>
    </lineage>
</organism>
<keyword evidence="10" id="KW-0411">Iron-sulfur</keyword>
<dbReference type="Gene3D" id="3.90.480.20">
    <property type="match status" value="1"/>
</dbReference>
<keyword evidence="8 14" id="KW-0560">Oxidoreductase</keyword>
<dbReference type="InterPro" id="IPR005117">
    <property type="entry name" value="NiRdtase/SiRdtase_haem-b_fer"/>
</dbReference>
<evidence type="ECO:0000256" key="1">
    <source>
        <dbReference type="ARBA" id="ARBA00003247"/>
    </source>
</evidence>
<evidence type="ECO:0000256" key="4">
    <source>
        <dbReference type="ARBA" id="ARBA00022485"/>
    </source>
</evidence>
<dbReference type="EMBL" id="CADCVM010000450">
    <property type="protein sequence ID" value="CAA9527580.1"/>
    <property type="molecule type" value="Genomic_DNA"/>
</dbReference>
<dbReference type="InterPro" id="IPR045854">
    <property type="entry name" value="NO2/SO3_Rdtase_4Fe4S_sf"/>
</dbReference>
<gene>
    <name evidence="14" type="ORF">AVDCRST_MAG05-4109</name>
</gene>
<feature type="domain" description="Nitrite/Sulfite reductase ferredoxin-like" evidence="13">
    <location>
        <begin position="317"/>
        <end position="379"/>
    </location>
</feature>
<keyword evidence="4" id="KW-0004">4Fe-4S</keyword>
<feature type="domain" description="Nitrite/sulphite reductase 4Fe-4S" evidence="12">
    <location>
        <begin position="390"/>
        <end position="536"/>
    </location>
</feature>
<dbReference type="GO" id="GO:0020037">
    <property type="term" value="F:heme binding"/>
    <property type="evidence" value="ECO:0007669"/>
    <property type="project" value="InterPro"/>
</dbReference>
<dbReference type="PRINTS" id="PR00397">
    <property type="entry name" value="SIROHAEM"/>
</dbReference>
<proteinExistence type="inferred from homology"/>
<evidence type="ECO:0000256" key="9">
    <source>
        <dbReference type="ARBA" id="ARBA00023004"/>
    </source>
</evidence>
<dbReference type="GO" id="GO:0050311">
    <property type="term" value="F:sulfite reductase (ferredoxin) activity"/>
    <property type="evidence" value="ECO:0007669"/>
    <property type="project" value="UniProtKB-EC"/>
</dbReference>
<dbReference type="PANTHER" id="PTHR32439">
    <property type="entry name" value="FERREDOXIN--NITRITE REDUCTASE, CHLOROPLASTIC"/>
    <property type="match status" value="1"/>
</dbReference>
<evidence type="ECO:0000256" key="3">
    <source>
        <dbReference type="ARBA" id="ARBA00012353"/>
    </source>
</evidence>
<reference evidence="14" key="1">
    <citation type="submission" date="2020-02" db="EMBL/GenBank/DDBJ databases">
        <authorList>
            <person name="Meier V. D."/>
        </authorList>
    </citation>
    <scope>NUCLEOTIDE SEQUENCE</scope>
    <source>
        <strain evidence="14">AVDCRST_MAG05</strain>
    </source>
</reference>
<keyword evidence="9" id="KW-0408">Iron</keyword>
<feature type="domain" description="Nitrite/sulphite reductase 4Fe-4S" evidence="12">
    <location>
        <begin position="142"/>
        <end position="297"/>
    </location>
</feature>
<dbReference type="InterPro" id="IPR051329">
    <property type="entry name" value="NIR_SIR_4Fe-4S"/>
</dbReference>
<evidence type="ECO:0000256" key="5">
    <source>
        <dbReference type="ARBA" id="ARBA00022617"/>
    </source>
</evidence>
<keyword evidence="5" id="KW-0349">Heme</keyword>
<dbReference type="PANTHER" id="PTHR32439:SF0">
    <property type="entry name" value="FERREDOXIN--NITRITE REDUCTASE, CHLOROPLASTIC"/>
    <property type="match status" value="1"/>
</dbReference>
<feature type="domain" description="Nitrite/Sulfite reductase ferredoxin-like" evidence="13">
    <location>
        <begin position="56"/>
        <end position="134"/>
    </location>
</feature>
<evidence type="ECO:0000256" key="6">
    <source>
        <dbReference type="ARBA" id="ARBA00022723"/>
    </source>
</evidence>
<dbReference type="GO" id="GO:0046872">
    <property type="term" value="F:metal ion binding"/>
    <property type="evidence" value="ECO:0007669"/>
    <property type="project" value="UniProtKB-KW"/>
</dbReference>
<evidence type="ECO:0000313" key="14">
    <source>
        <dbReference type="EMBL" id="CAA9527580.1"/>
    </source>
</evidence>
<evidence type="ECO:0000256" key="11">
    <source>
        <dbReference type="ARBA" id="ARBA00049518"/>
    </source>
</evidence>
<evidence type="ECO:0000259" key="12">
    <source>
        <dbReference type="Pfam" id="PF01077"/>
    </source>
</evidence>
<dbReference type="InterPro" id="IPR006066">
    <property type="entry name" value="NO2/SO3_Rdtase_FeS/sirohaem_BS"/>
</dbReference>
<evidence type="ECO:0000256" key="10">
    <source>
        <dbReference type="ARBA" id="ARBA00023014"/>
    </source>
</evidence>
<dbReference type="SUPFAM" id="SSF56014">
    <property type="entry name" value="Nitrite and sulphite reductase 4Fe-4S domain-like"/>
    <property type="match status" value="2"/>
</dbReference>